<evidence type="ECO:0000313" key="3">
    <source>
        <dbReference type="Proteomes" id="UP000193077"/>
    </source>
</evidence>
<dbReference type="Proteomes" id="UP000193077">
    <property type="component" value="Unassembled WGS sequence"/>
</dbReference>
<name>A0A1Y5S5I1_9RHOB</name>
<evidence type="ECO:0000313" key="2">
    <source>
        <dbReference type="EMBL" id="SLN33001.1"/>
    </source>
</evidence>
<keyword evidence="3" id="KW-1185">Reference proteome</keyword>
<keyword evidence="1" id="KW-0732">Signal</keyword>
<reference evidence="2 3" key="1">
    <citation type="submission" date="2017-03" db="EMBL/GenBank/DDBJ databases">
        <authorList>
            <person name="Afonso C.L."/>
            <person name="Miller P.J."/>
            <person name="Scott M.A."/>
            <person name="Spackman E."/>
            <person name="Goraichik I."/>
            <person name="Dimitrov K.M."/>
            <person name="Suarez D.L."/>
            <person name="Swayne D.E."/>
        </authorList>
    </citation>
    <scope>NUCLEOTIDE SEQUENCE [LARGE SCALE GENOMIC DNA]</scope>
    <source>
        <strain evidence="2 3">CECT 7639</strain>
    </source>
</reference>
<organism evidence="2 3">
    <name type="scientific">Falsiruegeria litorea R37</name>
    <dbReference type="NCBI Taxonomy" id="1200284"/>
    <lineage>
        <taxon>Bacteria</taxon>
        <taxon>Pseudomonadati</taxon>
        <taxon>Pseudomonadota</taxon>
        <taxon>Alphaproteobacteria</taxon>
        <taxon>Rhodobacterales</taxon>
        <taxon>Roseobacteraceae</taxon>
        <taxon>Falsiruegeria</taxon>
    </lineage>
</organism>
<sequence length="134" mass="15022">MWRVAAAAAWVLASPASAQTLMPAEAFIDLVLGKTIRFEHFNSGRLVGDEQFISRTQTIWKTPEKGCVFGQLYVDRGRVCFLYENSEDGLPVCWWPYDYNGEIIVRPVGEFTRGMQRIGGVSEAPLTCETLPMS</sequence>
<protein>
    <submittedName>
        <fullName evidence="2">Uncharacterized protein</fullName>
    </submittedName>
</protein>
<dbReference type="AlphaFoldDB" id="A0A1Y5S5I1"/>
<accession>A0A1Y5S5I1</accession>
<gene>
    <name evidence="2" type="ORF">TRL7639_01458</name>
</gene>
<dbReference type="RefSeq" id="WP_165759771.1">
    <property type="nucleotide sequence ID" value="NZ_FWFO01000001.1"/>
</dbReference>
<feature type="chain" id="PRO_5012464177" evidence="1">
    <location>
        <begin position="19"/>
        <end position="134"/>
    </location>
</feature>
<feature type="signal peptide" evidence="1">
    <location>
        <begin position="1"/>
        <end position="18"/>
    </location>
</feature>
<proteinExistence type="predicted"/>
<evidence type="ECO:0000256" key="1">
    <source>
        <dbReference type="SAM" id="SignalP"/>
    </source>
</evidence>
<dbReference type="EMBL" id="FWFO01000001">
    <property type="protein sequence ID" value="SLN33001.1"/>
    <property type="molecule type" value="Genomic_DNA"/>
</dbReference>